<proteinExistence type="predicted"/>
<evidence type="ECO:0000313" key="3">
    <source>
        <dbReference type="EMBL" id="AKK02204.1"/>
    </source>
</evidence>
<dbReference type="RefSeq" id="WP_047239464.1">
    <property type="nucleotide sequence ID" value="NZ_CP011541.1"/>
</dbReference>
<gene>
    <name evidence="3" type="ORF">CEPID_01595</name>
</gene>
<feature type="transmembrane region" description="Helical" evidence="1">
    <location>
        <begin position="157"/>
        <end position="175"/>
    </location>
</feature>
<feature type="domain" description="DUF418" evidence="2">
    <location>
        <begin position="219"/>
        <end position="345"/>
    </location>
</feature>
<feature type="transmembrane region" description="Helical" evidence="1">
    <location>
        <begin position="12"/>
        <end position="30"/>
    </location>
</feature>
<keyword evidence="1" id="KW-0812">Transmembrane</keyword>
<feature type="transmembrane region" description="Helical" evidence="1">
    <location>
        <begin position="50"/>
        <end position="71"/>
    </location>
</feature>
<keyword evidence="1" id="KW-1133">Transmembrane helix</keyword>
<feature type="transmembrane region" description="Helical" evidence="1">
    <location>
        <begin position="313"/>
        <end position="333"/>
    </location>
</feature>
<name>A0A0G3GM43_9CORY</name>
<feature type="transmembrane region" description="Helical" evidence="1">
    <location>
        <begin position="131"/>
        <end position="151"/>
    </location>
</feature>
<keyword evidence="4" id="KW-1185">Reference proteome</keyword>
<evidence type="ECO:0000256" key="1">
    <source>
        <dbReference type="SAM" id="Phobius"/>
    </source>
</evidence>
<feature type="transmembrane region" description="Helical" evidence="1">
    <location>
        <begin position="233"/>
        <end position="255"/>
    </location>
</feature>
<feature type="transmembrane region" description="Helical" evidence="1">
    <location>
        <begin position="106"/>
        <end position="124"/>
    </location>
</feature>
<evidence type="ECO:0000259" key="2">
    <source>
        <dbReference type="Pfam" id="PF04235"/>
    </source>
</evidence>
<sequence>MRTQSEGNREYLPVFFALGFAILCLFWADLYPAPSQSPTQRFFSALIADGPAAVAVFAVGFLIMHLVRPYLDGDEMHTKSARAMILVYGGLIAIVALALQSIQASFVPVLLVTSAVFLFLPYLITATTSNLVWLYIGATLVSALACTFVRFNPPIGGEYPFFAFLAYAIAGVVTERLCFRSPRLFPVLFMVGVASAMAGLLTIVWSTLFAYTSANTLPSPLLRFLSPAPNTGALLNTLGNTAMGLYFVTGSFLLWRSKILRKVLQPIVAIGVSGATVYTIHICVASLMLTDLNTMSLERTDGSARPALSNHPVLTSIECLFFLVVSPVWVRIFRTGPVEYAMLRLSRMFIQDPPDILPPEIDRSISS</sequence>
<dbReference type="EMBL" id="CP011541">
    <property type="protein sequence ID" value="AKK02204.1"/>
    <property type="molecule type" value="Genomic_DNA"/>
</dbReference>
<dbReference type="AlphaFoldDB" id="A0A0G3GM43"/>
<dbReference type="Proteomes" id="UP000035368">
    <property type="component" value="Chromosome"/>
</dbReference>
<dbReference type="InterPro" id="IPR007349">
    <property type="entry name" value="DUF418"/>
</dbReference>
<organism evidence="3 4">
    <name type="scientific">Corynebacterium epidermidicanis</name>
    <dbReference type="NCBI Taxonomy" id="1050174"/>
    <lineage>
        <taxon>Bacteria</taxon>
        <taxon>Bacillati</taxon>
        <taxon>Actinomycetota</taxon>
        <taxon>Actinomycetes</taxon>
        <taxon>Mycobacteriales</taxon>
        <taxon>Corynebacteriaceae</taxon>
        <taxon>Corynebacterium</taxon>
    </lineage>
</organism>
<feature type="transmembrane region" description="Helical" evidence="1">
    <location>
        <begin position="83"/>
        <end position="100"/>
    </location>
</feature>
<accession>A0A0G3GM43</accession>
<dbReference type="PATRIC" id="fig|1050174.4.peg.324"/>
<dbReference type="OrthoDB" id="4966979at2"/>
<protein>
    <submittedName>
        <fullName evidence="3">Putative DUF418 family protein</fullName>
    </submittedName>
</protein>
<dbReference type="Pfam" id="PF04235">
    <property type="entry name" value="DUF418"/>
    <property type="match status" value="1"/>
</dbReference>
<feature type="transmembrane region" description="Helical" evidence="1">
    <location>
        <begin position="267"/>
        <end position="289"/>
    </location>
</feature>
<dbReference type="KEGG" id="cei:CEPID_01595"/>
<feature type="transmembrane region" description="Helical" evidence="1">
    <location>
        <begin position="187"/>
        <end position="213"/>
    </location>
</feature>
<reference evidence="3 4" key="1">
    <citation type="submission" date="2015-05" db="EMBL/GenBank/DDBJ databases">
        <title>Complete genome sequence of Corynebacterium epidermidicanis DSM 45586, isolated from the skin of a dog suffering from pruritus.</title>
        <authorList>
            <person name="Ruckert C."/>
            <person name="Albersmeier A."/>
            <person name="Winkler A."/>
            <person name="Tauch A."/>
        </authorList>
    </citation>
    <scope>NUCLEOTIDE SEQUENCE [LARGE SCALE GENOMIC DNA]</scope>
    <source>
        <strain evidence="3 4">DSM 45586</strain>
    </source>
</reference>
<evidence type="ECO:0000313" key="4">
    <source>
        <dbReference type="Proteomes" id="UP000035368"/>
    </source>
</evidence>
<keyword evidence="1" id="KW-0472">Membrane</keyword>